<dbReference type="PANTHER" id="PTHR33371:SF4">
    <property type="entry name" value="INTERMEMBRANE PHOSPHOLIPID TRANSPORT SYSTEM BINDING PROTEIN MLAD"/>
    <property type="match status" value="1"/>
</dbReference>
<evidence type="ECO:0000313" key="4">
    <source>
        <dbReference type="EMBL" id="RJS46734.1"/>
    </source>
</evidence>
<sequence length="486" mass="50631">MNTRRTFVKSIPASPKAAGIAVMVGLLAFALIAFNRPRVQTMLTSGEVLNADFSQSYKLVPFQSVVKLAGVEVGTVTGVDRAQDNQAHVEMKLDDGTLDKLGTAPEANVRPTLVLGGTYYVELVRGGENAAAREGSTIPVDHTTVPVELDKVISALTPSAVESVHGTIGSLEKTFDKDGQREVADLVTTAPPTLRSSTKVLDALRGTRPTTDLTVLVAGLQHTSAALTEERGRLTAILDDLATTTDALSDERRAIAATLDEAPQTLAVTRAGLADLDSTLDKLRATADDFRPSARALGPLLADLDPVLVTARPVIADARAVSRLARPLVEDLVPAAVDAKSVLDDVNGPVMDRANGPLTKAVLNPWHGTGKYSGGGNDQELYKELAYFLSDTADVFKFHDQNGAHGRLMAGVGLSTVGGIIGGSLEEYLESLGLQLPAGPQEGANLGEPAPPLGSSPSSSAGSGASLPGAGLVPLQLPLVTPRSSR</sequence>
<feature type="domain" description="Mce/MlaD" evidence="3">
    <location>
        <begin position="48"/>
        <end position="124"/>
    </location>
</feature>
<dbReference type="Pfam" id="PF02470">
    <property type="entry name" value="MlaD"/>
    <property type="match status" value="1"/>
</dbReference>
<keyword evidence="2" id="KW-0472">Membrane</keyword>
<dbReference type="OrthoDB" id="5242071at2"/>
<evidence type="ECO:0000256" key="2">
    <source>
        <dbReference type="SAM" id="Phobius"/>
    </source>
</evidence>
<keyword evidence="2" id="KW-1133">Transmembrane helix</keyword>
<proteinExistence type="predicted"/>
<evidence type="ECO:0000256" key="1">
    <source>
        <dbReference type="SAM" id="MobiDB-lite"/>
    </source>
</evidence>
<evidence type="ECO:0000313" key="5">
    <source>
        <dbReference type="Proteomes" id="UP000276542"/>
    </source>
</evidence>
<dbReference type="PANTHER" id="PTHR33371">
    <property type="entry name" value="INTERMEMBRANE PHOSPHOLIPID TRANSPORT SYSTEM BINDING PROTEIN MLAD-RELATED"/>
    <property type="match status" value="1"/>
</dbReference>
<name>A0A3A5HFC1_9ACTN</name>
<protein>
    <submittedName>
        <fullName evidence="4">MCE family protein</fullName>
    </submittedName>
</protein>
<dbReference type="InterPro" id="IPR003399">
    <property type="entry name" value="Mce/MlaD"/>
</dbReference>
<feature type="region of interest" description="Disordered" evidence="1">
    <location>
        <begin position="439"/>
        <end position="486"/>
    </location>
</feature>
<feature type="compositionally biased region" description="Low complexity" evidence="1">
    <location>
        <begin position="455"/>
        <end position="472"/>
    </location>
</feature>
<organism evidence="4 5">
    <name type="scientific">Nocardioides cavernaquae</name>
    <dbReference type="NCBI Taxonomy" id="2321396"/>
    <lineage>
        <taxon>Bacteria</taxon>
        <taxon>Bacillati</taxon>
        <taxon>Actinomycetota</taxon>
        <taxon>Actinomycetes</taxon>
        <taxon>Propionibacteriales</taxon>
        <taxon>Nocardioidaceae</taxon>
        <taxon>Nocardioides</taxon>
    </lineage>
</organism>
<dbReference type="Proteomes" id="UP000276542">
    <property type="component" value="Unassembled WGS sequence"/>
</dbReference>
<reference evidence="5" key="1">
    <citation type="submission" date="2018-09" db="EMBL/GenBank/DDBJ databases">
        <authorList>
            <person name="Zhu H."/>
        </authorList>
    </citation>
    <scope>NUCLEOTIDE SEQUENCE [LARGE SCALE GENOMIC DNA]</scope>
    <source>
        <strain evidence="5">K1W22B-1</strain>
    </source>
</reference>
<comment type="caution">
    <text evidence="4">The sequence shown here is derived from an EMBL/GenBank/DDBJ whole genome shotgun (WGS) entry which is preliminary data.</text>
</comment>
<feature type="transmembrane region" description="Helical" evidence="2">
    <location>
        <begin position="17"/>
        <end position="34"/>
    </location>
</feature>
<evidence type="ECO:0000259" key="3">
    <source>
        <dbReference type="Pfam" id="PF02470"/>
    </source>
</evidence>
<dbReference type="InterPro" id="IPR052336">
    <property type="entry name" value="MlaD_Phospholipid_Transporter"/>
</dbReference>
<keyword evidence="5" id="KW-1185">Reference proteome</keyword>
<keyword evidence="2" id="KW-0812">Transmembrane</keyword>
<gene>
    <name evidence="4" type="ORF">D4739_11255</name>
</gene>
<dbReference type="RefSeq" id="WP_120060705.1">
    <property type="nucleotide sequence ID" value="NZ_QYRP01000002.1"/>
</dbReference>
<dbReference type="AlphaFoldDB" id="A0A3A5HFC1"/>
<accession>A0A3A5HFC1</accession>
<dbReference type="EMBL" id="QYRP01000002">
    <property type="protein sequence ID" value="RJS46734.1"/>
    <property type="molecule type" value="Genomic_DNA"/>
</dbReference>